<protein>
    <submittedName>
        <fullName evidence="2">M28 family peptidase</fullName>
    </submittedName>
</protein>
<dbReference type="Gene3D" id="3.40.630.10">
    <property type="entry name" value="Zn peptidases"/>
    <property type="match status" value="1"/>
</dbReference>
<evidence type="ECO:0000259" key="1">
    <source>
        <dbReference type="Pfam" id="PF04389"/>
    </source>
</evidence>
<name>A0ABX1RIA8_9PSEU</name>
<reference evidence="2 3" key="1">
    <citation type="submission" date="2020-04" db="EMBL/GenBank/DDBJ databases">
        <authorList>
            <person name="Klaysubun C."/>
            <person name="Duangmal K."/>
            <person name="Lipun K."/>
        </authorList>
    </citation>
    <scope>NUCLEOTIDE SEQUENCE [LARGE SCALE GENOMIC DNA]</scope>
    <source>
        <strain evidence="2 3">JCM 11839</strain>
    </source>
</reference>
<feature type="domain" description="Peptidase M28" evidence="1">
    <location>
        <begin position="98"/>
        <end position="311"/>
    </location>
</feature>
<accession>A0ABX1RIA8</accession>
<dbReference type="Pfam" id="PF04389">
    <property type="entry name" value="Peptidase_M28"/>
    <property type="match status" value="1"/>
</dbReference>
<dbReference type="InterPro" id="IPR007484">
    <property type="entry name" value="Peptidase_M28"/>
</dbReference>
<gene>
    <name evidence="2" type="ORF">HF577_23955</name>
</gene>
<proteinExistence type="predicted"/>
<dbReference type="EMBL" id="JAAXKY010000089">
    <property type="protein sequence ID" value="NMH80130.1"/>
    <property type="molecule type" value="Genomic_DNA"/>
</dbReference>
<keyword evidence="3" id="KW-1185">Reference proteome</keyword>
<organism evidence="2 3">
    <name type="scientific">Pseudonocardia xinjiangensis</name>
    <dbReference type="NCBI Taxonomy" id="75289"/>
    <lineage>
        <taxon>Bacteria</taxon>
        <taxon>Bacillati</taxon>
        <taxon>Actinomycetota</taxon>
        <taxon>Actinomycetes</taxon>
        <taxon>Pseudonocardiales</taxon>
        <taxon>Pseudonocardiaceae</taxon>
        <taxon>Pseudonocardia</taxon>
    </lineage>
</organism>
<dbReference type="PANTHER" id="PTHR12147">
    <property type="entry name" value="METALLOPEPTIDASE M28 FAMILY MEMBER"/>
    <property type="match status" value="1"/>
</dbReference>
<dbReference type="PANTHER" id="PTHR12147:SF26">
    <property type="entry name" value="PEPTIDASE M28 DOMAIN-CONTAINING PROTEIN"/>
    <property type="match status" value="1"/>
</dbReference>
<dbReference type="Proteomes" id="UP001296706">
    <property type="component" value="Unassembled WGS sequence"/>
</dbReference>
<dbReference type="SUPFAM" id="SSF53187">
    <property type="entry name" value="Zn-dependent exopeptidases"/>
    <property type="match status" value="1"/>
</dbReference>
<dbReference type="InterPro" id="IPR045175">
    <property type="entry name" value="M28_fam"/>
</dbReference>
<comment type="caution">
    <text evidence="2">The sequence shown here is derived from an EMBL/GenBank/DDBJ whole genome shotgun (WGS) entry which is preliminary data.</text>
</comment>
<evidence type="ECO:0000313" key="2">
    <source>
        <dbReference type="EMBL" id="NMH80130.1"/>
    </source>
</evidence>
<sequence>MHRSGDLDAEPVDGKSDGTLHQQLVAGTAGAGTSPHLAALQRIADENGGNRASPSPGYDASVEYVVEVLTAAGYDVSTPTYPLPKRRRREGEKWCRQVVAQTRTGDPGRVVLIGAHLDSVRKGPGINDNGSGVSALLEIATQLGGSPLVRNAVRFGFWGSEEDDLKGSIHYAKTLTRRDRDDILAYVNVDMVASPNAGYFVLGGEGKSRKKFGPPGSGQVVLVLVEQLAAAGVVARTVPLDDESDYAPFVEAGIPTAGVMAGDTLKKTEKQAQRWGGKAGVKFDPNYHTPRDRLEALDRTVMQRFTSALAGTVAHFAMSPDGRPSSGGSIG</sequence>
<evidence type="ECO:0000313" key="3">
    <source>
        <dbReference type="Proteomes" id="UP001296706"/>
    </source>
</evidence>